<feature type="compositionally biased region" description="Low complexity" evidence="9">
    <location>
        <begin position="2369"/>
        <end position="2383"/>
    </location>
</feature>
<feature type="region of interest" description="Disordered" evidence="9">
    <location>
        <begin position="15"/>
        <end position="195"/>
    </location>
</feature>
<dbReference type="InterPro" id="IPR044573">
    <property type="entry name" value="ARIP4_DEXHc"/>
</dbReference>
<protein>
    <recommendedName>
        <fullName evidence="14">Helicase ARIP4</fullName>
    </recommendedName>
</protein>
<dbReference type="SMART" id="SM00490">
    <property type="entry name" value="HELICc"/>
    <property type="match status" value="1"/>
</dbReference>
<feature type="region of interest" description="Disordered" evidence="9">
    <location>
        <begin position="2324"/>
        <end position="2471"/>
    </location>
</feature>
<feature type="region of interest" description="Disordered" evidence="9">
    <location>
        <begin position="300"/>
        <end position="321"/>
    </location>
</feature>
<dbReference type="GeneID" id="106667310"/>
<feature type="region of interest" description="Disordered" evidence="9">
    <location>
        <begin position="2191"/>
        <end position="2228"/>
    </location>
</feature>
<keyword evidence="3" id="KW-0547">Nucleotide-binding</keyword>
<feature type="compositionally biased region" description="Basic and acidic residues" evidence="9">
    <location>
        <begin position="1863"/>
        <end position="1913"/>
    </location>
</feature>
<dbReference type="InterPro" id="IPR027417">
    <property type="entry name" value="P-loop_NTPase"/>
</dbReference>
<evidence type="ECO:0000256" key="8">
    <source>
        <dbReference type="ARBA" id="ARBA00023242"/>
    </source>
</evidence>
<feature type="compositionally biased region" description="Acidic residues" evidence="9">
    <location>
        <begin position="382"/>
        <end position="401"/>
    </location>
</feature>
<feature type="compositionally biased region" description="Polar residues" evidence="9">
    <location>
        <begin position="2346"/>
        <end position="2355"/>
    </location>
</feature>
<keyword evidence="13" id="KW-1185">Reference proteome</keyword>
<keyword evidence="6" id="KW-0067">ATP-binding</keyword>
<dbReference type="GO" id="GO:0004386">
    <property type="term" value="F:helicase activity"/>
    <property type="evidence" value="ECO:0007669"/>
    <property type="project" value="UniProtKB-KW"/>
</dbReference>
<feature type="compositionally biased region" description="Polar residues" evidence="9">
    <location>
        <begin position="2197"/>
        <end position="2216"/>
    </location>
</feature>
<feature type="region of interest" description="Disordered" evidence="9">
    <location>
        <begin position="884"/>
        <end position="911"/>
    </location>
</feature>
<feature type="region of interest" description="Disordered" evidence="9">
    <location>
        <begin position="1701"/>
        <end position="1741"/>
    </location>
</feature>
<evidence type="ECO:0000256" key="6">
    <source>
        <dbReference type="ARBA" id="ARBA00022840"/>
    </source>
</evidence>
<dbReference type="CDD" id="cd18069">
    <property type="entry name" value="DEXHc_ARIP4"/>
    <property type="match status" value="1"/>
</dbReference>
<accession>A0A8I6RUX5</accession>
<evidence type="ECO:0000256" key="3">
    <source>
        <dbReference type="ARBA" id="ARBA00022741"/>
    </source>
</evidence>
<dbReference type="SMART" id="SM00487">
    <property type="entry name" value="DEXDc"/>
    <property type="match status" value="1"/>
</dbReference>
<dbReference type="EnsemblMetazoa" id="XM_014395180.2">
    <property type="protein sequence ID" value="XP_014250666.1"/>
    <property type="gene ID" value="LOC106667310"/>
</dbReference>
<dbReference type="InterPro" id="IPR049730">
    <property type="entry name" value="SNF2/RAD54-like_C"/>
</dbReference>
<feature type="domain" description="Helicase C-terminal" evidence="11">
    <location>
        <begin position="1950"/>
        <end position="2123"/>
    </location>
</feature>
<dbReference type="Gene3D" id="1.20.120.850">
    <property type="entry name" value="SWI2/SNF2 ATPases, N-terminal domain"/>
    <property type="match status" value="1"/>
</dbReference>
<comment type="subcellular location">
    <subcellularLocation>
        <location evidence="1">Nucleus</location>
    </subcellularLocation>
</comment>
<feature type="compositionally biased region" description="Polar residues" evidence="9">
    <location>
        <begin position="1701"/>
        <end position="1732"/>
    </location>
</feature>
<name>A0A8I6RUX5_CIMLE</name>
<organism evidence="12 13">
    <name type="scientific">Cimex lectularius</name>
    <name type="common">Bed bug</name>
    <name type="synonym">Acanthia lectularia</name>
    <dbReference type="NCBI Taxonomy" id="79782"/>
    <lineage>
        <taxon>Eukaryota</taxon>
        <taxon>Metazoa</taxon>
        <taxon>Ecdysozoa</taxon>
        <taxon>Arthropoda</taxon>
        <taxon>Hexapoda</taxon>
        <taxon>Insecta</taxon>
        <taxon>Pterygota</taxon>
        <taxon>Neoptera</taxon>
        <taxon>Paraneoptera</taxon>
        <taxon>Hemiptera</taxon>
        <taxon>Heteroptera</taxon>
        <taxon>Panheteroptera</taxon>
        <taxon>Cimicomorpha</taxon>
        <taxon>Cimicidae</taxon>
        <taxon>Cimex</taxon>
    </lineage>
</organism>
<dbReference type="OMA" id="RMTSHQR"/>
<dbReference type="InterPro" id="IPR044574">
    <property type="entry name" value="ARIP4-like"/>
</dbReference>
<feature type="compositionally biased region" description="Polar residues" evidence="9">
    <location>
        <begin position="403"/>
        <end position="416"/>
    </location>
</feature>
<dbReference type="KEGG" id="clec:106667310"/>
<dbReference type="GO" id="GO:0003677">
    <property type="term" value="F:DNA binding"/>
    <property type="evidence" value="ECO:0007669"/>
    <property type="project" value="UniProtKB-KW"/>
</dbReference>
<feature type="region of interest" description="Disordered" evidence="9">
    <location>
        <begin position="1218"/>
        <end position="1254"/>
    </location>
</feature>
<dbReference type="InterPro" id="IPR014001">
    <property type="entry name" value="Helicase_ATP-bd"/>
</dbReference>
<feature type="domain" description="Helicase ATP-binding" evidence="10">
    <location>
        <begin position="467"/>
        <end position="681"/>
    </location>
</feature>
<evidence type="ECO:0008006" key="14">
    <source>
        <dbReference type="Google" id="ProtNLM"/>
    </source>
</evidence>
<reference evidence="12" key="1">
    <citation type="submission" date="2022-01" db="UniProtKB">
        <authorList>
            <consortium name="EnsemblMetazoa"/>
        </authorList>
    </citation>
    <scope>IDENTIFICATION</scope>
</reference>
<feature type="compositionally biased region" description="Basic and acidic residues" evidence="9">
    <location>
        <begin position="1051"/>
        <end position="1071"/>
    </location>
</feature>
<dbReference type="Gene3D" id="3.40.50.300">
    <property type="entry name" value="P-loop containing nucleotide triphosphate hydrolases"/>
    <property type="match status" value="2"/>
</dbReference>
<dbReference type="OrthoDB" id="2020972at2759"/>
<feature type="region of interest" description="Disordered" evidence="9">
    <location>
        <begin position="1762"/>
        <end position="1798"/>
    </location>
</feature>
<evidence type="ECO:0000256" key="9">
    <source>
        <dbReference type="SAM" id="MobiDB-lite"/>
    </source>
</evidence>
<feature type="region of interest" description="Disordered" evidence="9">
    <location>
        <begin position="819"/>
        <end position="851"/>
    </location>
</feature>
<dbReference type="Gene3D" id="3.40.50.10810">
    <property type="entry name" value="Tandem AAA-ATPase domain"/>
    <property type="match status" value="1"/>
</dbReference>
<dbReference type="GO" id="GO:0005524">
    <property type="term" value="F:ATP binding"/>
    <property type="evidence" value="ECO:0007669"/>
    <property type="project" value="UniProtKB-KW"/>
</dbReference>
<dbReference type="InterPro" id="IPR000330">
    <property type="entry name" value="SNF2_N"/>
</dbReference>
<dbReference type="PANTHER" id="PTHR45797">
    <property type="entry name" value="RAD54-LIKE"/>
    <property type="match status" value="1"/>
</dbReference>
<feature type="compositionally biased region" description="Pro residues" evidence="9">
    <location>
        <begin position="2446"/>
        <end position="2457"/>
    </location>
</feature>
<comment type="similarity">
    <text evidence="2">Belongs to the SNF2/RAD54 helicase family.</text>
</comment>
<sequence>MDRYVTRIGDVTIQRVVPKDDMAPESHTGLEDEEEEEDDVEEEDEEEDGEAYKADDPVQDGANPSDQVENMDESIPCHESADIDGVPVEEHEVLESLENASGEVASVMDSSELLRNIKEEPMEQDMAQDPTSEEDSTAKDHDEKEVPEHDDESTKRKQDSDLESEVGLKKKKQDEDNETDKKKALNMRRNIREVMDENQLDEATLAAQRQEMERLRRVQDQQKYLRDVQRQMQINRQNHKTQSRVISLLQGNTSMSVLKGKSAAFGAQASVPVKPSGSVSLVKLGSDAPPQVLDKKVLDAIRGDRSQSPPSNTKPGLMRTLGSKHMVTPSVTIAPVKSTPFAKEKKDTRAPDVVTISSSDDDEERGEAREERPSEAVTRLSDDDDCIVLSDPSDDEEEADVDPTNSGMHTNDLFNTPDEQGRVLINVGKQEGEPEIFLAPQIARIIKPHQIGGVRFLFDNVVESVERFKNSTGFGCILAHSMGLGKTLQVVSFCDVFLRETTARTVMCIMPINTLQNWVAEFNIWLPMDATNSPLAAQGEVRTRDFRIFVLNDFHKTIVSRSKVVAEWQREGGVLLIGYEMYRQLSLKRSGRVRKGKKRPPDEDMEDEKNKPLIEQMHDALVKPGPDLVICDEGHRIKNSHASISHALKQIRTKRRIVLTGYPLQNNLLEYWCMVDFVRPNYLGTKTEFSNMFERPIQNGQCIDSTPQDIRLMRYRAHVLHSLLEGFVQRRSHSVLRNTLPQKEEYVLLVRMTPFQRKLYDTFMNEVVRTKAVPNPLKAFAVCCKIWNHPDILYNFLKKREMDELQDLDIDETAVMAQRAAGQEAAQPTLSPRGRKSDKKGKGGKKAQAVAVPMKSPVVAAVPPTTSQSQVEVKTEESNTFDGFNYYQQYNNNSRNFEQPPTSSAPTSSNYNYQNYNYNYNNYNYNESNYNYNNEYNYNNNYYQQQQQQQQSPQGQGYNYNYQGRQVKTEPGTEIDFKNIKKEEKKEDVLKQTFCRGLSGGEVVFNQSSYQNQYEERAPFQGGFDFNQFGQNFGSRNQSSFNWNQEYDEFQGDKKKSPGKKASQEKKDSFMQDEYYRNDAFSGDYCTDKKRENQVGMNFDTGLMGQQREMQQNFGYQKDEIKCNQRGQYEQDMMQNPVNEQNQDMQNVQMMGSGLNMPGNSGMQNHSAYQQASGYQGSQNQIDMQNMAVHKHNQIGYGNQQQPAPAQVQHLPANNPTVQNQMLDQTGSQNSTSQGGHQMAHHQASPGSQMHMGHHQINSTQGLAQNIHHQGVPINGANTQNQVQIHQAVQGTPNQSVQAHQNVHMMNTTVNTPNQMMHQNMPDSSGQVMQMHQNMPISGNTLNQTVQMHQNMPMSGNAPNQSMQMNMLSNNQGMPMTSSASVPPNQNVLAHQSIPMTSNPTNQGMQMQQNNSSTAITPNQSMQIHVNMPSNNQGMQLHQNMSNQGMHIHESMPMSANALNQNVPMNANQSNVLNQIGNQSLQMQAMVPNSNPNNQTLMHQSGNLPGQSMLHQNGNNTSGQNMQMHQGMPITSSASIAPNQIMHMHQSVPVNNTPSNQNMQMHQSMPANNNPNNQGVPMTSSASIAPNQGMLMHQSLSTNNQGMQIHQSMPMTSNASITPNQSMQMHQNVPMNTSSNNQSMQMHQNMPMTSSSSVAPNQSIQMHQSVPMNTNSNNQSMQMHQNMPMTSSSSVAPNQSMQMHQSVPMNTSSNSQGMQMATSGSVGPNQSMQMHQSPMGAPNQGLQFHQNPTNQLNQGMPLHASHQQNVPQGLAQTNQQSQGTQMTQKADGGTKPDGYHDSYQVDYQAENDKRRGDFYHQGQYYNQNFPDFANFQNSYSYGPQAGPSGLGKTEQKEKRGMSCQTDPIDKDDKVPYDKAETEKRLFEQWDKEEGGKTKDDGAPSKDKKEEESPKKLEAAPPVHKPAKEEPGIPYDWATELLKGYVPGDINSSAKMAVFFCILEESIALGDRILLFSQSLFTLNLIEELLQQQQVYGKTEKWAKNINYYRLDGSTTAIEREKLINEFNSNPNLHLFLVSTRAGSLGINLVGANRVIVFDASWNPCHDTQAVCRVYRYGQKKPCFVYRLVTDNCLEKKIYDRQINKQGMSDRVVDECNPDAHLSIKEVTSLCWDDKEDETLRDFTDLQDSYIDVVIQKVLQKHSSLLSKEPFQHESLLVDRKEKKLSQAEKRLAKRSYELEKQASTSTSRPPYYNNPVNSQGAIIRGPDKPMASVRPMQSELSSQLVRDGGPRQRGWIPASVWQRQGMSAQEMTLPLDVVIPTNAPDRSSIVLKAGQKVMVLKSPKGIYMQLENGKIIAIRTAFKVKDKEQQQQQLQPKKGLDVRGRGSLPNLRNNNVTITPTRPSPHRPHRPVRAVGPVTRPPVTVTVTRKRPVGIPGVPEAPTVLEESGDSDEDGSPAARGKEYPAQPVSGAPFPDVFRPATSGSGTSFDPPPDYPAPPYDQRPDEMKGQEKGFQPYYYPPTSNYYKPYEYPGPNPFTAAAVASSRNFDPYYPTPYYPPFMSSQYMNTAGQPPSQPPPPQ</sequence>
<evidence type="ECO:0000256" key="4">
    <source>
        <dbReference type="ARBA" id="ARBA00022801"/>
    </source>
</evidence>
<feature type="compositionally biased region" description="Basic and acidic residues" evidence="9">
    <location>
        <begin position="17"/>
        <end position="30"/>
    </location>
</feature>
<feature type="compositionally biased region" description="Basic residues" evidence="9">
    <location>
        <begin position="833"/>
        <end position="845"/>
    </location>
</feature>
<keyword evidence="5" id="KW-0347">Helicase</keyword>
<feature type="compositionally biased region" description="Polar residues" evidence="9">
    <location>
        <begin position="1218"/>
        <end position="1236"/>
    </location>
</feature>
<dbReference type="PROSITE" id="PS51192">
    <property type="entry name" value="HELICASE_ATP_BIND_1"/>
    <property type="match status" value="1"/>
</dbReference>
<keyword evidence="8" id="KW-0539">Nucleus</keyword>
<dbReference type="Pfam" id="PF00176">
    <property type="entry name" value="SNF2-rel_dom"/>
    <property type="match status" value="1"/>
</dbReference>
<keyword evidence="7" id="KW-0238">DNA-binding</keyword>
<evidence type="ECO:0000313" key="12">
    <source>
        <dbReference type="EnsemblMetazoa" id="XP_014250666.1"/>
    </source>
</evidence>
<dbReference type="InterPro" id="IPR038718">
    <property type="entry name" value="SNF2-like_sf"/>
</dbReference>
<feature type="compositionally biased region" description="Polar residues" evidence="9">
    <location>
        <begin position="894"/>
        <end position="909"/>
    </location>
</feature>
<evidence type="ECO:0000313" key="13">
    <source>
        <dbReference type="Proteomes" id="UP000494040"/>
    </source>
</evidence>
<dbReference type="Proteomes" id="UP000494040">
    <property type="component" value="Unassembled WGS sequence"/>
</dbReference>
<evidence type="ECO:0000256" key="1">
    <source>
        <dbReference type="ARBA" id="ARBA00004123"/>
    </source>
</evidence>
<dbReference type="RefSeq" id="XP_014250666.1">
    <property type="nucleotide sequence ID" value="XM_014395180.2"/>
</dbReference>
<feature type="compositionally biased region" description="Basic and acidic residues" evidence="9">
    <location>
        <begin position="136"/>
        <end position="183"/>
    </location>
</feature>
<evidence type="ECO:0000259" key="11">
    <source>
        <dbReference type="PROSITE" id="PS51194"/>
    </source>
</evidence>
<dbReference type="GO" id="GO:0016887">
    <property type="term" value="F:ATP hydrolysis activity"/>
    <property type="evidence" value="ECO:0007669"/>
    <property type="project" value="InterPro"/>
</dbReference>
<keyword evidence="4" id="KW-0378">Hydrolase</keyword>
<dbReference type="SUPFAM" id="SSF52540">
    <property type="entry name" value="P-loop containing nucleoside triphosphate hydrolases"/>
    <property type="match status" value="2"/>
</dbReference>
<evidence type="ECO:0000256" key="7">
    <source>
        <dbReference type="ARBA" id="ARBA00023125"/>
    </source>
</evidence>
<feature type="compositionally biased region" description="Basic and acidic residues" evidence="9">
    <location>
        <begin position="2458"/>
        <end position="2467"/>
    </location>
</feature>
<feature type="region of interest" description="Disordered" evidence="9">
    <location>
        <begin position="1825"/>
        <end position="1926"/>
    </location>
</feature>
<feature type="compositionally biased region" description="Polar residues" evidence="9">
    <location>
        <begin position="1762"/>
        <end position="1784"/>
    </location>
</feature>
<evidence type="ECO:0000256" key="5">
    <source>
        <dbReference type="ARBA" id="ARBA00022806"/>
    </source>
</evidence>
<dbReference type="GO" id="GO:0005634">
    <property type="term" value="C:nucleus"/>
    <property type="evidence" value="ECO:0007669"/>
    <property type="project" value="UniProtKB-SubCell"/>
</dbReference>
<feature type="region of interest" description="Disordered" evidence="9">
    <location>
        <begin position="338"/>
        <end position="416"/>
    </location>
</feature>
<dbReference type="PROSITE" id="PS51194">
    <property type="entry name" value="HELICASE_CTER"/>
    <property type="match status" value="1"/>
</dbReference>
<dbReference type="InterPro" id="IPR001650">
    <property type="entry name" value="Helicase_C-like"/>
</dbReference>
<dbReference type="PANTHER" id="PTHR45797:SF1">
    <property type="entry name" value="HELICASE ARIP4"/>
    <property type="match status" value="1"/>
</dbReference>
<feature type="compositionally biased region" description="Polar residues" evidence="9">
    <location>
        <begin position="1825"/>
        <end position="1837"/>
    </location>
</feature>
<proteinExistence type="inferred from homology"/>
<feature type="region of interest" description="Disordered" evidence="9">
    <location>
        <begin position="1050"/>
        <end position="1071"/>
    </location>
</feature>
<dbReference type="CDD" id="cd18793">
    <property type="entry name" value="SF2_C_SNF"/>
    <property type="match status" value="1"/>
</dbReference>
<feature type="compositionally biased region" description="Acidic residues" evidence="9">
    <location>
        <begin position="31"/>
        <end position="49"/>
    </location>
</feature>
<evidence type="ECO:0000256" key="2">
    <source>
        <dbReference type="ARBA" id="ARBA00007025"/>
    </source>
</evidence>
<evidence type="ECO:0000259" key="10">
    <source>
        <dbReference type="PROSITE" id="PS51192"/>
    </source>
</evidence>
<dbReference type="Pfam" id="PF00271">
    <property type="entry name" value="Helicase_C"/>
    <property type="match status" value="1"/>
</dbReference>